<evidence type="ECO:0000256" key="4">
    <source>
        <dbReference type="ARBA" id="ARBA00022691"/>
    </source>
</evidence>
<dbReference type="Pfam" id="PF05175">
    <property type="entry name" value="MTS"/>
    <property type="match status" value="1"/>
</dbReference>
<evidence type="ECO:0000259" key="6">
    <source>
        <dbReference type="Pfam" id="PF05175"/>
    </source>
</evidence>
<dbReference type="GO" id="GO:0102559">
    <property type="term" value="F:peptide chain release factor N(5)-glutamine methyltransferase activity"/>
    <property type="evidence" value="ECO:0007669"/>
    <property type="project" value="UniProtKB-EC"/>
</dbReference>
<dbReference type="GO" id="GO:0003676">
    <property type="term" value="F:nucleic acid binding"/>
    <property type="evidence" value="ECO:0007669"/>
    <property type="project" value="InterPro"/>
</dbReference>
<protein>
    <recommendedName>
        <fullName evidence="1">peptide chain release factor N(5)-glutamine methyltransferase</fullName>
        <ecNumber evidence="1">2.1.1.297</ecNumber>
    </recommendedName>
</protein>
<dbReference type="EC" id="2.1.1.297" evidence="1"/>
<dbReference type="PROSITE" id="PS00092">
    <property type="entry name" value="N6_MTASE"/>
    <property type="match status" value="1"/>
</dbReference>
<evidence type="ECO:0000256" key="2">
    <source>
        <dbReference type="ARBA" id="ARBA00022603"/>
    </source>
</evidence>
<feature type="domain" description="Methyltransferase small" evidence="6">
    <location>
        <begin position="98"/>
        <end position="193"/>
    </location>
</feature>
<keyword evidence="8" id="KW-1185">Reference proteome</keyword>
<organism evidence="7 8">
    <name type="scientific">Acidithrix ferrooxidans</name>
    <dbReference type="NCBI Taxonomy" id="1280514"/>
    <lineage>
        <taxon>Bacteria</taxon>
        <taxon>Bacillati</taxon>
        <taxon>Actinomycetota</taxon>
        <taxon>Acidimicrobiia</taxon>
        <taxon>Acidimicrobiales</taxon>
        <taxon>Acidimicrobiaceae</taxon>
        <taxon>Acidithrix</taxon>
    </lineage>
</organism>
<dbReference type="STRING" id="1280514.AXFE_11340"/>
<dbReference type="InterPro" id="IPR002052">
    <property type="entry name" value="DNA_methylase_N6_adenine_CS"/>
</dbReference>
<dbReference type="GO" id="GO:0032259">
    <property type="term" value="P:methylation"/>
    <property type="evidence" value="ECO:0007669"/>
    <property type="project" value="UniProtKB-KW"/>
</dbReference>
<dbReference type="InterPro" id="IPR050320">
    <property type="entry name" value="N5-glutamine_MTase"/>
</dbReference>
<dbReference type="NCBIfam" id="TIGR00536">
    <property type="entry name" value="hemK_fam"/>
    <property type="match status" value="1"/>
</dbReference>
<dbReference type="InterPro" id="IPR004556">
    <property type="entry name" value="HemK-like"/>
</dbReference>
<dbReference type="InterPro" id="IPR029063">
    <property type="entry name" value="SAM-dependent_MTases_sf"/>
</dbReference>
<dbReference type="OrthoDB" id="9800643at2"/>
<dbReference type="Proteomes" id="UP000032360">
    <property type="component" value="Unassembled WGS sequence"/>
</dbReference>
<keyword evidence="3 7" id="KW-0808">Transferase</keyword>
<dbReference type="InterPro" id="IPR019874">
    <property type="entry name" value="RF_methyltr_PrmC"/>
</dbReference>
<evidence type="ECO:0000313" key="8">
    <source>
        <dbReference type="Proteomes" id="UP000032360"/>
    </source>
</evidence>
<keyword evidence="2 7" id="KW-0489">Methyltransferase</keyword>
<proteinExistence type="predicted"/>
<dbReference type="SUPFAM" id="SSF53335">
    <property type="entry name" value="S-adenosyl-L-methionine-dependent methyltransferases"/>
    <property type="match status" value="1"/>
</dbReference>
<name>A0A0D8HLR2_9ACTN</name>
<dbReference type="EMBL" id="JXYS01000026">
    <property type="protein sequence ID" value="KJF18036.1"/>
    <property type="molecule type" value="Genomic_DNA"/>
</dbReference>
<comment type="catalytic activity">
    <reaction evidence="5">
        <text>L-glutaminyl-[peptide chain release factor] + S-adenosyl-L-methionine = N(5)-methyl-L-glutaminyl-[peptide chain release factor] + S-adenosyl-L-homocysteine + H(+)</text>
        <dbReference type="Rhea" id="RHEA:42896"/>
        <dbReference type="Rhea" id="RHEA-COMP:10271"/>
        <dbReference type="Rhea" id="RHEA-COMP:10272"/>
        <dbReference type="ChEBI" id="CHEBI:15378"/>
        <dbReference type="ChEBI" id="CHEBI:30011"/>
        <dbReference type="ChEBI" id="CHEBI:57856"/>
        <dbReference type="ChEBI" id="CHEBI:59789"/>
        <dbReference type="ChEBI" id="CHEBI:61891"/>
        <dbReference type="EC" id="2.1.1.297"/>
    </reaction>
</comment>
<keyword evidence="4" id="KW-0949">S-adenosyl-L-methionine</keyword>
<evidence type="ECO:0000256" key="5">
    <source>
        <dbReference type="ARBA" id="ARBA00048391"/>
    </source>
</evidence>
<dbReference type="PANTHER" id="PTHR18895">
    <property type="entry name" value="HEMK METHYLTRANSFERASE"/>
    <property type="match status" value="1"/>
</dbReference>
<dbReference type="Gene3D" id="3.40.50.150">
    <property type="entry name" value="Vaccinia Virus protein VP39"/>
    <property type="match status" value="1"/>
</dbReference>
<reference evidence="7 8" key="1">
    <citation type="submission" date="2015-01" db="EMBL/GenBank/DDBJ databases">
        <title>Draft genome of the acidophilic iron oxidizer Acidithrix ferrooxidans strain Py-F3.</title>
        <authorList>
            <person name="Poehlein A."/>
            <person name="Eisen S."/>
            <person name="Schloemann M."/>
            <person name="Johnson B.D."/>
            <person name="Daniel R."/>
            <person name="Muehling M."/>
        </authorList>
    </citation>
    <scope>NUCLEOTIDE SEQUENCE [LARGE SCALE GENOMIC DNA]</scope>
    <source>
        <strain evidence="7 8">Py-F3</strain>
    </source>
</reference>
<dbReference type="RefSeq" id="WP_052604904.1">
    <property type="nucleotide sequence ID" value="NZ_JXYS01000026.1"/>
</dbReference>
<gene>
    <name evidence="7" type="primary">prmC</name>
    <name evidence="7" type="ORF">AXFE_11340</name>
</gene>
<evidence type="ECO:0000313" key="7">
    <source>
        <dbReference type="EMBL" id="KJF18036.1"/>
    </source>
</evidence>
<dbReference type="CDD" id="cd02440">
    <property type="entry name" value="AdoMet_MTases"/>
    <property type="match status" value="1"/>
</dbReference>
<evidence type="ECO:0000256" key="3">
    <source>
        <dbReference type="ARBA" id="ARBA00022679"/>
    </source>
</evidence>
<accession>A0A0D8HLR2</accession>
<comment type="caution">
    <text evidence="7">The sequence shown here is derived from an EMBL/GenBank/DDBJ whole genome shotgun (WGS) entry which is preliminary data.</text>
</comment>
<sequence>MKLIDLARHYSDLFDGLTPSIWVISAVAHIQYEDVVSGEIESNGAIEKEVRDRSARYVGGEPLQYVIGSWPFGSLELKCDRRALIPRPETEYLLEVILDRFLPKLIHSVLDLGTGTGAIGLALGASGRCEEVVLVDYSNDALELARENLELNRELIRASVAFEQGSWYEALSGREFERFDMIVSNPPYIATSELDLLDPRVRMEPHLALDGGGTGMVEIETIVAGAPQFLAPDGILILEIGESQGELACSLANRAGFRSVRIERDLVGKDRYLIAS</sequence>
<dbReference type="InterPro" id="IPR007848">
    <property type="entry name" value="Small_mtfrase_dom"/>
</dbReference>
<dbReference type="PATRIC" id="fig|1280514.3.peg.1487"/>
<dbReference type="NCBIfam" id="TIGR03534">
    <property type="entry name" value="RF_mod_PrmC"/>
    <property type="match status" value="1"/>
</dbReference>
<dbReference type="AlphaFoldDB" id="A0A0D8HLR2"/>
<evidence type="ECO:0000256" key="1">
    <source>
        <dbReference type="ARBA" id="ARBA00012771"/>
    </source>
</evidence>
<dbReference type="PANTHER" id="PTHR18895:SF74">
    <property type="entry name" value="MTRF1L RELEASE FACTOR GLUTAMINE METHYLTRANSFERASE"/>
    <property type="match status" value="1"/>
</dbReference>